<keyword evidence="1" id="KW-0472">Membrane</keyword>
<feature type="transmembrane region" description="Helical" evidence="1">
    <location>
        <begin position="121"/>
        <end position="139"/>
    </location>
</feature>
<evidence type="ECO:0008006" key="4">
    <source>
        <dbReference type="Google" id="ProtNLM"/>
    </source>
</evidence>
<organism evidence="2 3">
    <name type="scientific">Collinsella intestinalis</name>
    <dbReference type="NCBI Taxonomy" id="147207"/>
    <lineage>
        <taxon>Bacteria</taxon>
        <taxon>Bacillati</taxon>
        <taxon>Actinomycetota</taxon>
        <taxon>Coriobacteriia</taxon>
        <taxon>Coriobacteriales</taxon>
        <taxon>Coriobacteriaceae</taxon>
        <taxon>Collinsella</taxon>
    </lineage>
</organism>
<dbReference type="AlphaFoldDB" id="A0A414G0G2"/>
<name>A0A414G0G2_9ACTN</name>
<keyword evidence="1" id="KW-0812">Transmembrane</keyword>
<evidence type="ECO:0000313" key="3">
    <source>
        <dbReference type="Proteomes" id="UP000286050"/>
    </source>
</evidence>
<feature type="transmembrane region" description="Helical" evidence="1">
    <location>
        <begin position="94"/>
        <end position="114"/>
    </location>
</feature>
<dbReference type="RefSeq" id="WP_118271402.1">
    <property type="nucleotide sequence ID" value="NZ_QSJI01000001.1"/>
</dbReference>
<proteinExistence type="predicted"/>
<protein>
    <recommendedName>
        <fullName evidence="4">VanZ-like domain-containing protein</fullName>
    </recommendedName>
</protein>
<feature type="transmembrane region" description="Helical" evidence="1">
    <location>
        <begin position="12"/>
        <end position="29"/>
    </location>
</feature>
<dbReference type="Proteomes" id="UP000286050">
    <property type="component" value="Unassembled WGS sequence"/>
</dbReference>
<evidence type="ECO:0000256" key="1">
    <source>
        <dbReference type="SAM" id="Phobius"/>
    </source>
</evidence>
<accession>A0A414G0G2</accession>
<feature type="transmembrane region" description="Helical" evidence="1">
    <location>
        <begin position="41"/>
        <end position="60"/>
    </location>
</feature>
<evidence type="ECO:0000313" key="2">
    <source>
        <dbReference type="EMBL" id="RHD57645.1"/>
    </source>
</evidence>
<dbReference type="EMBL" id="QSJI01000001">
    <property type="protein sequence ID" value="RHD57645.1"/>
    <property type="molecule type" value="Genomic_DNA"/>
</dbReference>
<reference evidence="2 3" key="1">
    <citation type="submission" date="2018-08" db="EMBL/GenBank/DDBJ databases">
        <title>A genome reference for cultivated species of the human gut microbiota.</title>
        <authorList>
            <person name="Zou Y."/>
            <person name="Xue W."/>
            <person name="Luo G."/>
        </authorList>
    </citation>
    <scope>NUCLEOTIDE SEQUENCE [LARGE SCALE GENOMIC DNA]</scope>
    <source>
        <strain evidence="2 3">AM30-5LB</strain>
    </source>
</reference>
<comment type="caution">
    <text evidence="2">The sequence shown here is derived from an EMBL/GenBank/DDBJ whole genome shotgun (WGS) entry which is preliminary data.</text>
</comment>
<keyword evidence="1" id="KW-1133">Transmembrane helix</keyword>
<sequence>MDTYISQFPLGNVLLAALFVGGALWVVVWRLRGRTASWPRVLATIAAFGYLVVLCAVFLFPPINPLAFEGNREPILLSTVLQTDLFHTIKSTSLSVSLLMASAFAPLPAVLCVISQSVKWASILSICIACLIEPAQLLIDCVTHFPRYVVDIDDAFLMIVGVTIGLAGLLLVRWARRSRRQCDRIISDVKDF</sequence>
<gene>
    <name evidence="2" type="ORF">DW787_02080</name>
</gene>
<feature type="transmembrane region" description="Helical" evidence="1">
    <location>
        <begin position="155"/>
        <end position="175"/>
    </location>
</feature>